<comment type="caution">
    <text evidence="2">The sequence shown here is derived from an EMBL/GenBank/DDBJ whole genome shotgun (WGS) entry which is preliminary data.</text>
</comment>
<organism evidence="2 3">
    <name type="scientific">Oedothorax gibbosus</name>
    <dbReference type="NCBI Taxonomy" id="931172"/>
    <lineage>
        <taxon>Eukaryota</taxon>
        <taxon>Metazoa</taxon>
        <taxon>Ecdysozoa</taxon>
        <taxon>Arthropoda</taxon>
        <taxon>Chelicerata</taxon>
        <taxon>Arachnida</taxon>
        <taxon>Araneae</taxon>
        <taxon>Araneomorphae</taxon>
        <taxon>Entelegynae</taxon>
        <taxon>Araneoidea</taxon>
        <taxon>Linyphiidae</taxon>
        <taxon>Erigoninae</taxon>
        <taxon>Oedothorax</taxon>
    </lineage>
</organism>
<dbReference type="AlphaFoldDB" id="A0AAV6VPZ8"/>
<proteinExistence type="predicted"/>
<dbReference type="EMBL" id="JAFNEN010000047">
    <property type="protein sequence ID" value="KAG8197912.1"/>
    <property type="molecule type" value="Genomic_DNA"/>
</dbReference>
<feature type="region of interest" description="Disordered" evidence="1">
    <location>
        <begin position="263"/>
        <end position="282"/>
    </location>
</feature>
<reference evidence="2 3" key="1">
    <citation type="journal article" date="2022" name="Nat. Ecol. Evol.">
        <title>A masculinizing supergene underlies an exaggerated male reproductive morph in a spider.</title>
        <authorList>
            <person name="Hendrickx F."/>
            <person name="De Corte Z."/>
            <person name="Sonet G."/>
            <person name="Van Belleghem S.M."/>
            <person name="Kostlbacher S."/>
            <person name="Vangestel C."/>
        </authorList>
    </citation>
    <scope>NUCLEOTIDE SEQUENCE [LARGE SCALE GENOMIC DNA]</scope>
    <source>
        <strain evidence="2">W744_W776</strain>
    </source>
</reference>
<accession>A0AAV6VPZ8</accession>
<gene>
    <name evidence="2" type="ORF">JTE90_020291</name>
</gene>
<dbReference type="Proteomes" id="UP000827092">
    <property type="component" value="Unassembled WGS sequence"/>
</dbReference>
<evidence type="ECO:0000256" key="1">
    <source>
        <dbReference type="SAM" id="MobiDB-lite"/>
    </source>
</evidence>
<name>A0AAV6VPZ8_9ARAC</name>
<protein>
    <recommendedName>
        <fullName evidence="4">Prolactin receptor</fullName>
    </recommendedName>
</protein>
<keyword evidence="3" id="KW-1185">Reference proteome</keyword>
<evidence type="ECO:0000313" key="3">
    <source>
        <dbReference type="Proteomes" id="UP000827092"/>
    </source>
</evidence>
<evidence type="ECO:0008006" key="4">
    <source>
        <dbReference type="Google" id="ProtNLM"/>
    </source>
</evidence>
<evidence type="ECO:0000313" key="2">
    <source>
        <dbReference type="EMBL" id="KAG8197912.1"/>
    </source>
</evidence>
<sequence>MNSVEISCKFSSKSVVMQHIPHPWNTNCVSGNVSNIPYDRLPEMGCLPPTNPISVSTYVTTSSPAWAHTVPSPMPWMDVDHRGLGAHYFSAPDPCTSSTATSWELLNHLGGGANSAHTHLKRKGDATDPAPQKICVTEERMTARFQDLHITNRFTIPTEDKPVTPPEGSVTNLNQLDHILKDCENTTPSKSLVLAPELKKLVEPEKIFASTFLSKVERPSMALVLWQPNKATKATEEESAASNEVKPFLPSEFTSLYSQHLFAKSPNAKPTTPPLQDVEMDS</sequence>